<dbReference type="InterPro" id="IPR040256">
    <property type="entry name" value="At4g02000-like"/>
</dbReference>
<evidence type="ECO:0000313" key="5">
    <source>
        <dbReference type="RefSeq" id="XP_010445325.1"/>
    </source>
</evidence>
<keyword evidence="1" id="KW-0862">Zinc</keyword>
<proteinExistence type="predicted"/>
<dbReference type="InterPro" id="IPR001878">
    <property type="entry name" value="Znf_CCHC"/>
</dbReference>
<keyword evidence="1" id="KW-0479">Metal-binding</keyword>
<dbReference type="PANTHER" id="PTHR31286:SF99">
    <property type="entry name" value="DUF4283 DOMAIN-CONTAINING PROTEIN"/>
    <property type="match status" value="1"/>
</dbReference>
<name>A0ABM0US35_CAMSA</name>
<feature type="region of interest" description="Disordered" evidence="2">
    <location>
        <begin position="10"/>
        <end position="38"/>
    </location>
</feature>
<dbReference type="PANTHER" id="PTHR31286">
    <property type="entry name" value="GLYCINE-RICH CELL WALL STRUCTURAL PROTEIN 1.8-LIKE"/>
    <property type="match status" value="1"/>
</dbReference>
<sequence length="282" mass="31427">MATGDDFRILSGGNHDATMDEIGEQGRPPGEPPDGLGSWVRKFPNGEDGEPVVTIGKEVLDAMNGLWKNCMIVKVLGRTVPIAALSRRLREMWKPSGSMFVVDLPRQFFIIRFGEEEEYMAALTGGPWRMFGSYLLVQAWTPEFDPLRDEISTTLVWIRLTNIPLNFYHKNILFGVTRGLGNPIRVDGTTSNCERTRFAIVCVEVNLKRPMKGTIMINGERNFVAYEGLNTICLGCGMYGHLIHSCPQRVQHSEVVVSTQVVVSSPIHTEAQQGMDGFVPVK</sequence>
<keyword evidence="4" id="KW-1185">Reference proteome</keyword>
<gene>
    <name evidence="5" type="primary">LOC104727972</name>
</gene>
<dbReference type="Proteomes" id="UP000694864">
    <property type="component" value="Chromosome 11"/>
</dbReference>
<dbReference type="RefSeq" id="XP_010445325.1">
    <property type="nucleotide sequence ID" value="XM_010447023.1"/>
</dbReference>
<evidence type="ECO:0000256" key="1">
    <source>
        <dbReference type="PROSITE-ProRule" id="PRU00047"/>
    </source>
</evidence>
<reference evidence="4" key="1">
    <citation type="journal article" date="2014" name="Nat. Commun.">
        <title>The emerging biofuel crop Camelina sativa retains a highly undifferentiated hexaploid genome structure.</title>
        <authorList>
            <person name="Kagale S."/>
            <person name="Koh C."/>
            <person name="Nixon J."/>
            <person name="Bollina V."/>
            <person name="Clarke W.E."/>
            <person name="Tuteja R."/>
            <person name="Spillane C."/>
            <person name="Robinson S.J."/>
            <person name="Links M.G."/>
            <person name="Clarke C."/>
            <person name="Higgins E.E."/>
            <person name="Huebert T."/>
            <person name="Sharpe A.G."/>
            <person name="Parkin I.A."/>
        </authorList>
    </citation>
    <scope>NUCLEOTIDE SEQUENCE [LARGE SCALE GENOMIC DNA]</scope>
    <source>
        <strain evidence="4">cv. DH55</strain>
    </source>
</reference>
<organism evidence="4 5">
    <name type="scientific">Camelina sativa</name>
    <name type="common">False flax</name>
    <name type="synonym">Myagrum sativum</name>
    <dbReference type="NCBI Taxonomy" id="90675"/>
    <lineage>
        <taxon>Eukaryota</taxon>
        <taxon>Viridiplantae</taxon>
        <taxon>Streptophyta</taxon>
        <taxon>Embryophyta</taxon>
        <taxon>Tracheophyta</taxon>
        <taxon>Spermatophyta</taxon>
        <taxon>Magnoliopsida</taxon>
        <taxon>eudicotyledons</taxon>
        <taxon>Gunneridae</taxon>
        <taxon>Pentapetalae</taxon>
        <taxon>rosids</taxon>
        <taxon>malvids</taxon>
        <taxon>Brassicales</taxon>
        <taxon>Brassicaceae</taxon>
        <taxon>Camelineae</taxon>
        <taxon>Camelina</taxon>
    </lineage>
</organism>
<feature type="domain" description="CCHC-type" evidence="3">
    <location>
        <begin position="233"/>
        <end position="248"/>
    </location>
</feature>
<keyword evidence="1" id="KW-0863">Zinc-finger</keyword>
<dbReference type="GeneID" id="104727972"/>
<evidence type="ECO:0000259" key="3">
    <source>
        <dbReference type="PROSITE" id="PS50158"/>
    </source>
</evidence>
<accession>A0ABM0US35</accession>
<dbReference type="InterPro" id="IPR025558">
    <property type="entry name" value="DUF4283"/>
</dbReference>
<dbReference type="PROSITE" id="PS50158">
    <property type="entry name" value="ZF_CCHC"/>
    <property type="match status" value="1"/>
</dbReference>
<evidence type="ECO:0000313" key="4">
    <source>
        <dbReference type="Proteomes" id="UP000694864"/>
    </source>
</evidence>
<reference evidence="5" key="2">
    <citation type="submission" date="2025-08" db="UniProtKB">
        <authorList>
            <consortium name="RefSeq"/>
        </authorList>
    </citation>
    <scope>IDENTIFICATION</scope>
    <source>
        <tissue evidence="5">Leaf</tissue>
    </source>
</reference>
<evidence type="ECO:0000256" key="2">
    <source>
        <dbReference type="SAM" id="MobiDB-lite"/>
    </source>
</evidence>
<protein>
    <submittedName>
        <fullName evidence="5">Uncharacterized protein LOC104727972</fullName>
    </submittedName>
</protein>
<dbReference type="Pfam" id="PF14111">
    <property type="entry name" value="DUF4283"/>
    <property type="match status" value="1"/>
</dbReference>